<feature type="region of interest" description="Disordered" evidence="1">
    <location>
        <begin position="84"/>
        <end position="209"/>
    </location>
</feature>
<keyword evidence="2" id="KW-0812">Transmembrane</keyword>
<gene>
    <name evidence="3" type="ORF">NLU13_0556</name>
</gene>
<keyword evidence="2" id="KW-0472">Membrane</keyword>
<name>A0AA39LBL9_SARSR</name>
<dbReference type="AlphaFoldDB" id="A0AA39LBL9"/>
<comment type="caution">
    <text evidence="3">The sequence shown here is derived from an EMBL/GenBank/DDBJ whole genome shotgun (WGS) entry which is preliminary data.</text>
</comment>
<evidence type="ECO:0000313" key="3">
    <source>
        <dbReference type="EMBL" id="KAK0391054.1"/>
    </source>
</evidence>
<feature type="compositionally biased region" description="Basic residues" evidence="1">
    <location>
        <begin position="84"/>
        <end position="100"/>
    </location>
</feature>
<feature type="compositionally biased region" description="Acidic residues" evidence="1">
    <location>
        <begin position="145"/>
        <end position="155"/>
    </location>
</feature>
<evidence type="ECO:0000256" key="1">
    <source>
        <dbReference type="SAM" id="MobiDB-lite"/>
    </source>
</evidence>
<accession>A0AA39LBL9</accession>
<feature type="compositionally biased region" description="Basic and acidic residues" evidence="1">
    <location>
        <begin position="189"/>
        <end position="209"/>
    </location>
</feature>
<feature type="compositionally biased region" description="Basic and acidic residues" evidence="1">
    <location>
        <begin position="106"/>
        <end position="121"/>
    </location>
</feature>
<feature type="compositionally biased region" description="Low complexity" evidence="1">
    <location>
        <begin position="122"/>
        <end position="133"/>
    </location>
</feature>
<reference evidence="3" key="1">
    <citation type="submission" date="2022-10" db="EMBL/GenBank/DDBJ databases">
        <title>Determination and structural analysis of whole genome sequence of Sarocladium strictum F4-1.</title>
        <authorList>
            <person name="Hu L."/>
            <person name="Jiang Y."/>
        </authorList>
    </citation>
    <scope>NUCLEOTIDE SEQUENCE</scope>
    <source>
        <strain evidence="3">F4-1</strain>
    </source>
</reference>
<proteinExistence type="predicted"/>
<feature type="transmembrane region" description="Helical" evidence="2">
    <location>
        <begin position="35"/>
        <end position="60"/>
    </location>
</feature>
<protein>
    <submittedName>
        <fullName evidence="3">Uncharacterized protein</fullName>
    </submittedName>
</protein>
<evidence type="ECO:0000256" key="2">
    <source>
        <dbReference type="SAM" id="Phobius"/>
    </source>
</evidence>
<dbReference type="Proteomes" id="UP001175261">
    <property type="component" value="Unassembled WGS sequence"/>
</dbReference>
<sequence length="209" mass="23781">MPPPPNFFNLLPRQSSFVPVPSSYGSASSSPHPGVVAGIVIGSVGGFLLLLFLIYSCLGFGPSVWVQPSRSEYTAASQSVLSFRTRRTSRARSARRHASRGPRVTETYEVRTRERRERPVVVEEPPVVVEATRAPPPPRVVRSEDSEDDEDEIVVLEEHSPPRRKSRRRSSDRRRSEERYSRGGGSYYHDAEPGSPYRERRDRRYSRER</sequence>
<feature type="compositionally biased region" description="Basic residues" evidence="1">
    <location>
        <begin position="162"/>
        <end position="172"/>
    </location>
</feature>
<organism evidence="3 4">
    <name type="scientific">Sarocladium strictum</name>
    <name type="common">Black bundle disease fungus</name>
    <name type="synonym">Acremonium strictum</name>
    <dbReference type="NCBI Taxonomy" id="5046"/>
    <lineage>
        <taxon>Eukaryota</taxon>
        <taxon>Fungi</taxon>
        <taxon>Dikarya</taxon>
        <taxon>Ascomycota</taxon>
        <taxon>Pezizomycotina</taxon>
        <taxon>Sordariomycetes</taxon>
        <taxon>Hypocreomycetidae</taxon>
        <taxon>Hypocreales</taxon>
        <taxon>Sarocladiaceae</taxon>
        <taxon>Sarocladium</taxon>
    </lineage>
</organism>
<keyword evidence="4" id="KW-1185">Reference proteome</keyword>
<keyword evidence="2" id="KW-1133">Transmembrane helix</keyword>
<dbReference type="EMBL" id="JAPDFR010000001">
    <property type="protein sequence ID" value="KAK0391054.1"/>
    <property type="molecule type" value="Genomic_DNA"/>
</dbReference>
<evidence type="ECO:0000313" key="4">
    <source>
        <dbReference type="Proteomes" id="UP001175261"/>
    </source>
</evidence>